<dbReference type="EC" id="5.6.2.3" evidence="13 14"/>
<dbReference type="InterPro" id="IPR027417">
    <property type="entry name" value="P-loop_NTPase"/>
</dbReference>
<evidence type="ECO:0000256" key="4">
    <source>
        <dbReference type="ARBA" id="ARBA00022705"/>
    </source>
</evidence>
<evidence type="ECO:0000256" key="9">
    <source>
        <dbReference type="ARBA" id="ARBA00023125"/>
    </source>
</evidence>
<evidence type="ECO:0000256" key="11">
    <source>
        <dbReference type="ARBA" id="ARBA00044932"/>
    </source>
</evidence>
<dbReference type="Gene3D" id="1.10.860.10">
    <property type="entry name" value="DNAb Helicase, Chain A"/>
    <property type="match status" value="1"/>
</dbReference>
<feature type="domain" description="SF4 helicase" evidence="16">
    <location>
        <begin position="207"/>
        <end position="497"/>
    </location>
</feature>
<keyword evidence="5 14" id="KW-0547">Nucleotide-binding</keyword>
<dbReference type="GO" id="GO:0042802">
    <property type="term" value="F:identical protein binding"/>
    <property type="evidence" value="ECO:0007669"/>
    <property type="project" value="UniProtKB-ARBA"/>
</dbReference>
<dbReference type="InterPro" id="IPR003593">
    <property type="entry name" value="AAA+_ATPase"/>
</dbReference>
<keyword evidence="6 14" id="KW-0378">Hydrolase</keyword>
<evidence type="ECO:0000256" key="15">
    <source>
        <dbReference type="SAM" id="MobiDB-lite"/>
    </source>
</evidence>
<dbReference type="FunFam" id="3.40.50.300:FF:000076">
    <property type="entry name" value="Replicative DNA helicase"/>
    <property type="match status" value="1"/>
</dbReference>
<dbReference type="EMBL" id="NOXS01000032">
    <property type="protein sequence ID" value="OYQ18651.1"/>
    <property type="molecule type" value="Genomic_DNA"/>
</dbReference>
<evidence type="ECO:0000256" key="6">
    <source>
        <dbReference type="ARBA" id="ARBA00022801"/>
    </source>
</evidence>
<evidence type="ECO:0000256" key="1">
    <source>
        <dbReference type="ARBA" id="ARBA00008428"/>
    </source>
</evidence>
<dbReference type="Pfam" id="PF00772">
    <property type="entry name" value="DnaB"/>
    <property type="match status" value="1"/>
</dbReference>
<dbReference type="PANTHER" id="PTHR30153:SF2">
    <property type="entry name" value="REPLICATIVE DNA HELICASE"/>
    <property type="match status" value="1"/>
</dbReference>
<keyword evidence="4 14" id="KW-0235">DNA replication</keyword>
<dbReference type="PROSITE" id="PS51199">
    <property type="entry name" value="SF4_HELICASE"/>
    <property type="match status" value="1"/>
</dbReference>
<dbReference type="CDD" id="cd00984">
    <property type="entry name" value="DnaB_C"/>
    <property type="match status" value="1"/>
</dbReference>
<dbReference type="InterPro" id="IPR036185">
    <property type="entry name" value="DNA_heli_DnaB-like_N_sf"/>
</dbReference>
<dbReference type="AlphaFoldDB" id="A0A255XP43"/>
<protein>
    <recommendedName>
        <fullName evidence="13 14">Replicative DNA helicase</fullName>
        <ecNumber evidence="13 14">5.6.2.3</ecNumber>
    </recommendedName>
</protein>
<keyword evidence="10" id="KW-0413">Isomerase</keyword>
<dbReference type="RefSeq" id="WP_094408914.1">
    <property type="nucleotide sequence ID" value="NZ_BMJZ01000001.1"/>
</dbReference>
<accession>A0A255XP43</accession>
<gene>
    <name evidence="17" type="ORF">CHR90_10315</name>
</gene>
<dbReference type="PANTHER" id="PTHR30153">
    <property type="entry name" value="REPLICATIVE DNA HELICASE DNAB"/>
    <property type="match status" value="1"/>
</dbReference>
<keyword evidence="9 14" id="KW-0238">DNA-binding</keyword>
<evidence type="ECO:0000313" key="17">
    <source>
        <dbReference type="EMBL" id="OYQ18651.1"/>
    </source>
</evidence>
<dbReference type="InterPro" id="IPR007693">
    <property type="entry name" value="DNA_helicase_DnaB-like_N"/>
</dbReference>
<dbReference type="GO" id="GO:0005524">
    <property type="term" value="F:ATP binding"/>
    <property type="evidence" value="ECO:0007669"/>
    <property type="project" value="UniProtKB-UniRule"/>
</dbReference>
<dbReference type="Gene3D" id="3.40.50.300">
    <property type="entry name" value="P-loop containing nucleotide triphosphate hydrolases"/>
    <property type="match status" value="1"/>
</dbReference>
<comment type="catalytic activity">
    <reaction evidence="12 14">
        <text>ATP + H2O = ADP + phosphate + H(+)</text>
        <dbReference type="Rhea" id="RHEA:13065"/>
        <dbReference type="ChEBI" id="CHEBI:15377"/>
        <dbReference type="ChEBI" id="CHEBI:15378"/>
        <dbReference type="ChEBI" id="CHEBI:30616"/>
        <dbReference type="ChEBI" id="CHEBI:43474"/>
        <dbReference type="ChEBI" id="CHEBI:456216"/>
        <dbReference type="EC" id="5.6.2.3"/>
    </reaction>
</comment>
<dbReference type="NCBIfam" id="TIGR00665">
    <property type="entry name" value="DnaB"/>
    <property type="match status" value="1"/>
</dbReference>
<evidence type="ECO:0000259" key="16">
    <source>
        <dbReference type="PROSITE" id="PS51199"/>
    </source>
</evidence>
<name>A0A255XP43_9PROT</name>
<evidence type="ECO:0000256" key="14">
    <source>
        <dbReference type="RuleBase" id="RU362085"/>
    </source>
</evidence>
<dbReference type="NCBIfam" id="NF006606">
    <property type="entry name" value="PRK09165.1"/>
    <property type="match status" value="1"/>
</dbReference>
<keyword evidence="7 14" id="KW-0347">Helicase</keyword>
<evidence type="ECO:0000256" key="5">
    <source>
        <dbReference type="ARBA" id="ARBA00022741"/>
    </source>
</evidence>
<dbReference type="InterPro" id="IPR007694">
    <property type="entry name" value="DNA_helicase_DnaB-like_C"/>
</dbReference>
<keyword evidence="8 14" id="KW-0067">ATP-binding</keyword>
<dbReference type="GO" id="GO:0006269">
    <property type="term" value="P:DNA replication, synthesis of primer"/>
    <property type="evidence" value="ECO:0007669"/>
    <property type="project" value="UniProtKB-UniRule"/>
</dbReference>
<evidence type="ECO:0000256" key="10">
    <source>
        <dbReference type="ARBA" id="ARBA00023235"/>
    </source>
</evidence>
<dbReference type="InterPro" id="IPR016136">
    <property type="entry name" value="DNA_helicase_N/primase_C"/>
</dbReference>
<proteinExistence type="inferred from homology"/>
<evidence type="ECO:0000256" key="3">
    <source>
        <dbReference type="ARBA" id="ARBA00022515"/>
    </source>
</evidence>
<evidence type="ECO:0000256" key="2">
    <source>
        <dbReference type="ARBA" id="ARBA00011643"/>
    </source>
</evidence>
<dbReference type="GO" id="GO:0005829">
    <property type="term" value="C:cytosol"/>
    <property type="evidence" value="ECO:0007669"/>
    <property type="project" value="TreeGrafter"/>
</dbReference>
<feature type="region of interest" description="Disordered" evidence="15">
    <location>
        <begin position="1"/>
        <end position="21"/>
    </location>
</feature>
<dbReference type="OrthoDB" id="9773982at2"/>
<organism evidence="17 18">
    <name type="scientific">Elstera cyanobacteriorum</name>
    <dbReference type="NCBI Taxonomy" id="2022747"/>
    <lineage>
        <taxon>Bacteria</taxon>
        <taxon>Pseudomonadati</taxon>
        <taxon>Pseudomonadota</taxon>
        <taxon>Alphaproteobacteria</taxon>
        <taxon>Rhodospirillales</taxon>
        <taxon>Rhodospirillaceae</taxon>
        <taxon>Elstera</taxon>
    </lineage>
</organism>
<dbReference type="GO" id="GO:0016887">
    <property type="term" value="F:ATP hydrolysis activity"/>
    <property type="evidence" value="ECO:0007669"/>
    <property type="project" value="RHEA"/>
</dbReference>
<keyword evidence="3 14" id="KW-0639">Primosome</keyword>
<sequence>MDDYPLPDDYPTDAAPGSGLPAVQTERLGLPIRLPPHNDEAEMALLGAILHNNRAFERVIEFLRPEHFANRVHGKIFEAVGKLIDRGQIADPITLKQYFEAHQDLAEIGGFQYLMTLASSLVSVINAEDYGRVVYELFIRRQLIEIGEEAVNLAFSPAPDQDARKQIEIVEQQLFNLATIGDIESGFQPFHQAITASLRMAEAAFRRDGKLAGVPSGLRDLDRLLGGLHNSDLVILAARPSMGKTALATNIAYNAARVVKDEETQRKHSVAFFSLEMSSEQLATRVLADVAQIQSHRIQRGELQPDDFERLVIASQQLERLSLFIDDTPALSITAVRTRARRLKRQSGLDLIVVDYLQLLRGSDSRSDNRVQEVSEITRGLKAIAKELDVPVIALSQLSRQVENREDKRPQLADLRESGSIEQDADVVMFIYREEYYLARKEPAEGTAEHDAWQAEMERFHNRAEIIIAKQRHGPIGRVVVHFDGNTTRFSDLAESGHLPDEY</sequence>
<dbReference type="InterPro" id="IPR007692">
    <property type="entry name" value="DNA_helicase_DnaB"/>
</dbReference>
<dbReference type="GO" id="GO:1990077">
    <property type="term" value="C:primosome complex"/>
    <property type="evidence" value="ECO:0007669"/>
    <property type="project" value="UniProtKB-UniRule"/>
</dbReference>
<dbReference type="GO" id="GO:0043139">
    <property type="term" value="F:5'-3' DNA helicase activity"/>
    <property type="evidence" value="ECO:0007669"/>
    <property type="project" value="UniProtKB-EC"/>
</dbReference>
<keyword evidence="18" id="KW-1185">Reference proteome</keyword>
<dbReference type="GO" id="GO:0003677">
    <property type="term" value="F:DNA binding"/>
    <property type="evidence" value="ECO:0007669"/>
    <property type="project" value="UniProtKB-UniRule"/>
</dbReference>
<feature type="compositionally biased region" description="Low complexity" evidence="15">
    <location>
        <begin position="7"/>
        <end position="16"/>
    </location>
</feature>
<evidence type="ECO:0000256" key="13">
    <source>
        <dbReference type="NCBIfam" id="TIGR00665"/>
    </source>
</evidence>
<evidence type="ECO:0000256" key="12">
    <source>
        <dbReference type="ARBA" id="ARBA00048954"/>
    </source>
</evidence>
<dbReference type="SUPFAM" id="SSF48024">
    <property type="entry name" value="N-terminal domain of DnaB helicase"/>
    <property type="match status" value="1"/>
</dbReference>
<evidence type="ECO:0000256" key="8">
    <source>
        <dbReference type="ARBA" id="ARBA00022840"/>
    </source>
</evidence>
<dbReference type="Pfam" id="PF03796">
    <property type="entry name" value="DnaB_C"/>
    <property type="match status" value="1"/>
</dbReference>
<dbReference type="Proteomes" id="UP000216361">
    <property type="component" value="Unassembled WGS sequence"/>
</dbReference>
<reference evidence="17 18" key="1">
    <citation type="submission" date="2017-07" db="EMBL/GenBank/DDBJ databases">
        <title>Elstera cyanobacteriorum sp. nov., a novel bacterium isolated from cyanobacterial aggregates in a eutrophic lake.</title>
        <authorList>
            <person name="Cai H."/>
        </authorList>
    </citation>
    <scope>NUCLEOTIDE SEQUENCE [LARGE SCALE GENOMIC DNA]</scope>
    <source>
        <strain evidence="17 18">TH019</strain>
    </source>
</reference>
<comment type="caution">
    <text evidence="17">The sequence shown here is derived from an EMBL/GenBank/DDBJ whole genome shotgun (WGS) entry which is preliminary data.</text>
</comment>
<evidence type="ECO:0000313" key="18">
    <source>
        <dbReference type="Proteomes" id="UP000216361"/>
    </source>
</evidence>
<dbReference type="SMART" id="SM00382">
    <property type="entry name" value="AAA"/>
    <property type="match status" value="1"/>
</dbReference>
<comment type="similarity">
    <text evidence="1 14">Belongs to the helicase family. DnaB subfamily.</text>
</comment>
<comment type="function">
    <text evidence="11 14">The main replicative DNA helicase, it participates in initiation and elongation during chromosome replication. Travels ahead of the DNA replisome, separating dsDNA into templates for DNA synthesis. A processive ATP-dependent 5'-3' DNA helicase it has DNA-dependent ATPase activity.</text>
</comment>
<comment type="subunit">
    <text evidence="2">Homohexamer.</text>
</comment>
<evidence type="ECO:0000256" key="7">
    <source>
        <dbReference type="ARBA" id="ARBA00022806"/>
    </source>
</evidence>
<dbReference type="SUPFAM" id="SSF52540">
    <property type="entry name" value="P-loop containing nucleoside triphosphate hydrolases"/>
    <property type="match status" value="1"/>
</dbReference>